<dbReference type="InterPro" id="IPR038725">
    <property type="entry name" value="YdaG_split_barrel_FMN-bd"/>
</dbReference>
<reference evidence="4" key="1">
    <citation type="submission" date="2016-10" db="EMBL/GenBank/DDBJ databases">
        <authorList>
            <person name="Varghese N."/>
            <person name="Submissions S."/>
        </authorList>
    </citation>
    <scope>NUCLEOTIDE SEQUENCE [LARGE SCALE GENOMIC DNA]</scope>
    <source>
        <strain evidence="4">DSM 23676</strain>
    </source>
</reference>
<evidence type="ECO:0000313" key="4">
    <source>
        <dbReference type="Proteomes" id="UP000199597"/>
    </source>
</evidence>
<dbReference type="STRING" id="1136497.SAMN04489752_0061"/>
<evidence type="ECO:0000259" key="2">
    <source>
        <dbReference type="Pfam" id="PF16242"/>
    </source>
</evidence>
<sequence length="255" mass="27416">MNRDKNTESRGEEKARDAAAVLDETTEKFAGTSNIAPGEKGGYNEEDVEARAKDVAASQGANLYRNPDGSHTAVDESASVIGTDPDLSAGRTRRRTAASDDLDQKEVIRILRGSGYVMLTTALDDGKLLAHPMVPQQVTDDADIWFFIGLDGDQAKALKHNPNVNVTVSEAGNWLSVAGRIDFVDDQSKRDELWNDDAATWFDGRDDSTLGLIKVTSDSAQHWGLKGGKVAGLVQIVKAKVTGQRPDSGSSTTEL</sequence>
<dbReference type="Pfam" id="PF16242">
    <property type="entry name" value="Pyrid_ox_like"/>
    <property type="match status" value="1"/>
</dbReference>
<dbReference type="OrthoDB" id="1432662at2"/>
<dbReference type="InterPro" id="IPR052917">
    <property type="entry name" value="Stress-Dev_Protein"/>
</dbReference>
<protein>
    <submittedName>
        <fullName evidence="3">General stress protein 26</fullName>
    </submittedName>
</protein>
<feature type="domain" description="General stress protein FMN-binding split barrel" evidence="2">
    <location>
        <begin position="105"/>
        <end position="247"/>
    </location>
</feature>
<dbReference type="AlphaFoldDB" id="A0A1H1LCV3"/>
<feature type="region of interest" description="Disordered" evidence="1">
    <location>
        <begin position="1"/>
        <end position="99"/>
    </location>
</feature>
<dbReference type="PANTHER" id="PTHR34818:SF1">
    <property type="entry name" value="PROTEIN BLI-3"/>
    <property type="match status" value="1"/>
</dbReference>
<dbReference type="Proteomes" id="UP000199597">
    <property type="component" value="Chromosome I"/>
</dbReference>
<dbReference type="Gene3D" id="2.30.110.10">
    <property type="entry name" value="Electron Transport, Fmn-binding Protein, Chain A"/>
    <property type="match status" value="1"/>
</dbReference>
<dbReference type="InterPro" id="IPR012349">
    <property type="entry name" value="Split_barrel_FMN-bd"/>
</dbReference>
<keyword evidence="4" id="KW-1185">Reference proteome</keyword>
<dbReference type="EMBL" id="LT629766">
    <property type="protein sequence ID" value="SDR72378.1"/>
    <property type="molecule type" value="Genomic_DNA"/>
</dbReference>
<name>A0A1H1LCV3_9MICO</name>
<dbReference type="SUPFAM" id="SSF50475">
    <property type="entry name" value="FMN-binding split barrel"/>
    <property type="match status" value="1"/>
</dbReference>
<accession>A0A1H1LCV3</accession>
<gene>
    <name evidence="3" type="ORF">SAMN04489752_0061</name>
</gene>
<feature type="compositionally biased region" description="Basic and acidic residues" evidence="1">
    <location>
        <begin position="1"/>
        <end position="17"/>
    </location>
</feature>
<dbReference type="RefSeq" id="WP_092009007.1">
    <property type="nucleotide sequence ID" value="NZ_LT629766.1"/>
</dbReference>
<evidence type="ECO:0000313" key="3">
    <source>
        <dbReference type="EMBL" id="SDR72378.1"/>
    </source>
</evidence>
<evidence type="ECO:0000256" key="1">
    <source>
        <dbReference type="SAM" id="MobiDB-lite"/>
    </source>
</evidence>
<dbReference type="PANTHER" id="PTHR34818">
    <property type="entry name" value="PROTEIN BLI-3"/>
    <property type="match status" value="1"/>
</dbReference>
<organism evidence="3 4">
    <name type="scientific">Brevibacterium siliguriense</name>
    <dbReference type="NCBI Taxonomy" id="1136497"/>
    <lineage>
        <taxon>Bacteria</taxon>
        <taxon>Bacillati</taxon>
        <taxon>Actinomycetota</taxon>
        <taxon>Actinomycetes</taxon>
        <taxon>Micrococcales</taxon>
        <taxon>Brevibacteriaceae</taxon>
        <taxon>Brevibacterium</taxon>
    </lineage>
</organism>
<proteinExistence type="predicted"/>